<dbReference type="Proteomes" id="UP001060085">
    <property type="component" value="Linkage Group LG01"/>
</dbReference>
<protein>
    <submittedName>
        <fullName evidence="1">Uncharacterized protein</fullName>
    </submittedName>
</protein>
<evidence type="ECO:0000313" key="1">
    <source>
        <dbReference type="EMBL" id="KAI5679497.1"/>
    </source>
</evidence>
<reference evidence="2" key="1">
    <citation type="journal article" date="2023" name="Nat. Plants">
        <title>Single-cell RNA sequencing provides a high-resolution roadmap for understanding the multicellular compartmentation of specialized metabolism.</title>
        <authorList>
            <person name="Sun S."/>
            <person name="Shen X."/>
            <person name="Li Y."/>
            <person name="Li Y."/>
            <person name="Wang S."/>
            <person name="Li R."/>
            <person name="Zhang H."/>
            <person name="Shen G."/>
            <person name="Guo B."/>
            <person name="Wei J."/>
            <person name="Xu J."/>
            <person name="St-Pierre B."/>
            <person name="Chen S."/>
            <person name="Sun C."/>
        </authorList>
    </citation>
    <scope>NUCLEOTIDE SEQUENCE [LARGE SCALE GENOMIC DNA]</scope>
</reference>
<accession>A0ACC0C3T3</accession>
<proteinExistence type="predicted"/>
<name>A0ACC0C3T3_CATRO</name>
<comment type="caution">
    <text evidence="1">The sequence shown here is derived from an EMBL/GenBank/DDBJ whole genome shotgun (WGS) entry which is preliminary data.</text>
</comment>
<sequence length="370" mass="41375">MDLLYQVQKMGNSFCIQLCLILFFAIVIPSHCSDHRLPEGKVSLFVFGDSLLDPGNNNYINTTTDFQANFSPYGETFFKYPTGRFSDGRLIQDFIAEFAKLPIIPSYFRASKHELAYGVNFASGGAGALVETHEGKVVDMKTQLRYFDKVVKQLSSMLGVTEVKQLLSNAVYLISLGGNDVLSPNPIFSSLPLEEYIDIVIGNFTEAVKELHEKGARKFGFINLGPLGCLPYVRAHKEVVDGGCDEKITALVKSYNPALVKKLEQLENELKGFKYSKLDFYNAAGDMIDKPSKYGFKEVKSACCGSGLYRGVYSCGGKRGIEKYEVCDNVEEYLFFDSYHPNERGHLVLAKQFWDGPPSIRGPFSLRSFF</sequence>
<keyword evidence="2" id="KW-1185">Reference proteome</keyword>
<gene>
    <name evidence="1" type="ORF">M9H77_00724</name>
</gene>
<evidence type="ECO:0000313" key="2">
    <source>
        <dbReference type="Proteomes" id="UP001060085"/>
    </source>
</evidence>
<dbReference type="EMBL" id="CM044701">
    <property type="protein sequence ID" value="KAI5679497.1"/>
    <property type="molecule type" value="Genomic_DNA"/>
</dbReference>
<organism evidence="1 2">
    <name type="scientific">Catharanthus roseus</name>
    <name type="common">Madagascar periwinkle</name>
    <name type="synonym">Vinca rosea</name>
    <dbReference type="NCBI Taxonomy" id="4058"/>
    <lineage>
        <taxon>Eukaryota</taxon>
        <taxon>Viridiplantae</taxon>
        <taxon>Streptophyta</taxon>
        <taxon>Embryophyta</taxon>
        <taxon>Tracheophyta</taxon>
        <taxon>Spermatophyta</taxon>
        <taxon>Magnoliopsida</taxon>
        <taxon>eudicotyledons</taxon>
        <taxon>Gunneridae</taxon>
        <taxon>Pentapetalae</taxon>
        <taxon>asterids</taxon>
        <taxon>lamiids</taxon>
        <taxon>Gentianales</taxon>
        <taxon>Apocynaceae</taxon>
        <taxon>Rauvolfioideae</taxon>
        <taxon>Vinceae</taxon>
        <taxon>Catharanthinae</taxon>
        <taxon>Catharanthus</taxon>
    </lineage>
</organism>